<dbReference type="SUPFAM" id="SSF51246">
    <property type="entry name" value="Rudiment single hybrid motif"/>
    <property type="match status" value="1"/>
</dbReference>
<dbReference type="GO" id="GO:0046872">
    <property type="term" value="F:metal ion binding"/>
    <property type="evidence" value="ECO:0007669"/>
    <property type="project" value="InterPro"/>
</dbReference>
<dbReference type="InterPro" id="IPR016185">
    <property type="entry name" value="PreATP-grasp_dom_sf"/>
</dbReference>
<dbReference type="RefSeq" id="WP_272437726.1">
    <property type="nucleotide sequence ID" value="NZ_JAMQKB010000024.1"/>
</dbReference>
<dbReference type="SMART" id="SM00878">
    <property type="entry name" value="Biotin_carb_C"/>
    <property type="match status" value="1"/>
</dbReference>
<dbReference type="Pfam" id="PF02786">
    <property type="entry name" value="CPSase_L_D2"/>
    <property type="match status" value="1"/>
</dbReference>
<dbReference type="InterPro" id="IPR011764">
    <property type="entry name" value="Biotin_carboxylation_dom"/>
</dbReference>
<comment type="catalytic activity">
    <reaction evidence="12">
        <text>N(6)-biotinyl-L-lysyl-[protein] + hydrogencarbonate + ATP = N(6)-carboxybiotinyl-L-lysyl-[protein] + ADP + phosphate + H(+)</text>
        <dbReference type="Rhea" id="RHEA:13501"/>
        <dbReference type="Rhea" id="RHEA-COMP:10505"/>
        <dbReference type="Rhea" id="RHEA-COMP:10506"/>
        <dbReference type="ChEBI" id="CHEBI:15378"/>
        <dbReference type="ChEBI" id="CHEBI:17544"/>
        <dbReference type="ChEBI" id="CHEBI:30616"/>
        <dbReference type="ChEBI" id="CHEBI:43474"/>
        <dbReference type="ChEBI" id="CHEBI:83144"/>
        <dbReference type="ChEBI" id="CHEBI:83145"/>
        <dbReference type="ChEBI" id="CHEBI:456216"/>
        <dbReference type="EC" id="6.3.4.14"/>
    </reaction>
</comment>
<dbReference type="FunFam" id="3.40.50.20:FF:000010">
    <property type="entry name" value="Propionyl-CoA carboxylase subunit alpha"/>
    <property type="match status" value="1"/>
</dbReference>
<evidence type="ECO:0000313" key="16">
    <source>
        <dbReference type="EMBL" id="MDC3425907.1"/>
    </source>
</evidence>
<evidence type="ECO:0000256" key="3">
    <source>
        <dbReference type="ARBA" id="ARBA00011750"/>
    </source>
</evidence>
<dbReference type="Pfam" id="PF00289">
    <property type="entry name" value="Biotin_carb_N"/>
    <property type="match status" value="1"/>
</dbReference>
<evidence type="ECO:0000256" key="7">
    <source>
        <dbReference type="ARBA" id="ARBA00022741"/>
    </source>
</evidence>
<dbReference type="FunFam" id="3.30.470.20:FF:000028">
    <property type="entry name" value="Methylcrotonoyl-CoA carboxylase subunit alpha, mitochondrial"/>
    <property type="match status" value="1"/>
</dbReference>
<comment type="caution">
    <text evidence="16">The sequence shown here is derived from an EMBL/GenBank/DDBJ whole genome shotgun (WGS) entry which is preliminary data.</text>
</comment>
<dbReference type="SUPFAM" id="SSF52440">
    <property type="entry name" value="PreATP-grasp domain"/>
    <property type="match status" value="1"/>
</dbReference>
<dbReference type="PROSITE" id="PS00866">
    <property type="entry name" value="CPSASE_1"/>
    <property type="match status" value="1"/>
</dbReference>
<accession>A0A9X3WTZ9</accession>
<keyword evidence="9 13" id="KW-0067">ATP-binding</keyword>
<dbReference type="PROSITE" id="PS50975">
    <property type="entry name" value="ATP_GRASP"/>
    <property type="match status" value="1"/>
</dbReference>
<reference evidence="16" key="1">
    <citation type="submission" date="2022-06" db="EMBL/GenBank/DDBJ databases">
        <title>Aquibacillus sp. a new bacterium isolated from soil saline samples.</title>
        <authorList>
            <person name="Galisteo C."/>
            <person name="De La Haba R."/>
            <person name="Sanchez-Porro C."/>
            <person name="Ventosa A."/>
        </authorList>
    </citation>
    <scope>NUCLEOTIDE SEQUENCE</scope>
    <source>
        <strain evidence="16">3ASR75-11</strain>
    </source>
</reference>
<dbReference type="GO" id="GO:0005524">
    <property type="term" value="F:ATP binding"/>
    <property type="evidence" value="ECO:0007669"/>
    <property type="project" value="UniProtKB-UniRule"/>
</dbReference>
<feature type="domain" description="Biotin carboxylation" evidence="15">
    <location>
        <begin position="1"/>
        <end position="445"/>
    </location>
</feature>
<dbReference type="PANTHER" id="PTHR18866:SF128">
    <property type="entry name" value="UREA AMIDOLYASE"/>
    <property type="match status" value="1"/>
</dbReference>
<evidence type="ECO:0000256" key="13">
    <source>
        <dbReference type="PROSITE-ProRule" id="PRU00409"/>
    </source>
</evidence>
<dbReference type="PROSITE" id="PS50979">
    <property type="entry name" value="BC"/>
    <property type="match status" value="1"/>
</dbReference>
<dbReference type="GO" id="GO:0004075">
    <property type="term" value="F:biotin carboxylase activity"/>
    <property type="evidence" value="ECO:0007669"/>
    <property type="project" value="UniProtKB-EC"/>
</dbReference>
<dbReference type="InterPro" id="IPR005479">
    <property type="entry name" value="CPAse_ATP-bd"/>
</dbReference>
<dbReference type="NCBIfam" id="NF006367">
    <property type="entry name" value="PRK08591.1"/>
    <property type="match status" value="1"/>
</dbReference>
<evidence type="ECO:0000256" key="2">
    <source>
        <dbReference type="ARBA" id="ARBA00004956"/>
    </source>
</evidence>
<dbReference type="GO" id="GO:0006633">
    <property type="term" value="P:fatty acid biosynthetic process"/>
    <property type="evidence" value="ECO:0007669"/>
    <property type="project" value="UniProtKB-KW"/>
</dbReference>
<dbReference type="InterPro" id="IPR005481">
    <property type="entry name" value="BC-like_N"/>
</dbReference>
<feature type="domain" description="ATP-grasp" evidence="14">
    <location>
        <begin position="120"/>
        <end position="317"/>
    </location>
</feature>
<dbReference type="SUPFAM" id="SSF56059">
    <property type="entry name" value="Glutathione synthetase ATP-binding domain-like"/>
    <property type="match status" value="1"/>
</dbReference>
<dbReference type="FunFam" id="3.30.1490.20:FF:000003">
    <property type="entry name" value="acetyl-CoA carboxylase isoform X1"/>
    <property type="match status" value="1"/>
</dbReference>
<evidence type="ECO:0000256" key="9">
    <source>
        <dbReference type="ARBA" id="ARBA00022840"/>
    </source>
</evidence>
<dbReference type="Proteomes" id="UP001145050">
    <property type="component" value="Unassembled WGS sequence"/>
</dbReference>
<dbReference type="PROSITE" id="PS00867">
    <property type="entry name" value="CPSASE_2"/>
    <property type="match status" value="1"/>
</dbReference>
<evidence type="ECO:0000256" key="6">
    <source>
        <dbReference type="ARBA" id="ARBA00022598"/>
    </source>
</evidence>
<evidence type="ECO:0000256" key="1">
    <source>
        <dbReference type="ARBA" id="ARBA00003761"/>
    </source>
</evidence>
<keyword evidence="11" id="KW-0092">Biotin</keyword>
<evidence type="ECO:0000256" key="11">
    <source>
        <dbReference type="ARBA" id="ARBA00023267"/>
    </source>
</evidence>
<dbReference type="InterPro" id="IPR011761">
    <property type="entry name" value="ATP-grasp"/>
</dbReference>
<evidence type="ECO:0000256" key="10">
    <source>
        <dbReference type="ARBA" id="ARBA00023160"/>
    </source>
</evidence>
<evidence type="ECO:0000256" key="5">
    <source>
        <dbReference type="ARBA" id="ARBA00022516"/>
    </source>
</evidence>
<organism evidence="16 17">
    <name type="scientific">Terrihalobacillus insolitus</name>
    <dbReference type="NCBI Taxonomy" id="2950438"/>
    <lineage>
        <taxon>Bacteria</taxon>
        <taxon>Bacillati</taxon>
        <taxon>Bacillota</taxon>
        <taxon>Bacilli</taxon>
        <taxon>Bacillales</taxon>
        <taxon>Bacillaceae</taxon>
        <taxon>Terrihalobacillus</taxon>
    </lineage>
</organism>
<comment type="subunit">
    <text evidence="3">Acetyl-CoA carboxylase is a heterohexamer of biotin carboxyl carrier protein, biotin carboxylase and the two subunits of carboxyl transferase in a 2:2 complex.</text>
</comment>
<dbReference type="Gene3D" id="3.30.470.20">
    <property type="entry name" value="ATP-grasp fold, B domain"/>
    <property type="match status" value="1"/>
</dbReference>
<keyword evidence="7 13" id="KW-0547">Nucleotide-binding</keyword>
<proteinExistence type="predicted"/>
<evidence type="ECO:0000256" key="4">
    <source>
        <dbReference type="ARBA" id="ARBA00013263"/>
    </source>
</evidence>
<dbReference type="InterPro" id="IPR005482">
    <property type="entry name" value="Biotin_COase_C"/>
</dbReference>
<dbReference type="InterPro" id="IPR050856">
    <property type="entry name" value="Biotin_carboxylase_complex"/>
</dbReference>
<evidence type="ECO:0000313" key="17">
    <source>
        <dbReference type="Proteomes" id="UP001145050"/>
    </source>
</evidence>
<keyword evidence="8" id="KW-0276">Fatty acid metabolism</keyword>
<evidence type="ECO:0000256" key="12">
    <source>
        <dbReference type="ARBA" id="ARBA00048600"/>
    </source>
</evidence>
<gene>
    <name evidence="16" type="ORF">NC797_15485</name>
</gene>
<dbReference type="InterPro" id="IPR011054">
    <property type="entry name" value="Rudment_hybrid_motif"/>
</dbReference>
<comment type="pathway">
    <text evidence="2">Lipid metabolism; malonyl-CoA biosynthesis; malonyl-CoA from acetyl-CoA: step 1/1.</text>
</comment>
<sequence>MLKKILIANRGEIAARIIRTCKKLGIQSVAVFSEADQHAPYVRMADESYLIGKPRVNESYLNIEKIIEIAQHTSVEAIHPGYGLLSEHPRFAEACKEAGIVFIGPPSEVIAKMGSKVEARKEMEKAGVPVVPGTTDAIQTVEEAVQFATEVGYPVMLKASSGGGGIGMELVHDSEGLKKAFESNSKRALAFFGDGTMFIEKKIENARHIEIQIMADQFGNVVHLFERECSIQRRHQKVLEEAPSPFLSEKTRKKMGAAAIQAAKTIGYYNAGTIEFLVDEDENFYFLEMNTRLQVEHPVTEEITGIDIVEQQINIAAGQALHFDQADVQRHGHAIEVRIYAEDPVNFFPSPGQITKLIVPEGIGIRNELAVEEKSMVTPYYDPMIAKLIATGNTREEAIDKLSGALRQYKIEGIKTNLPLLKEILKQEAFQTGNTLTSFIDTYYIPQSTT</sequence>
<dbReference type="AlphaFoldDB" id="A0A9X3WTZ9"/>
<keyword evidence="17" id="KW-1185">Reference proteome</keyword>
<dbReference type="Pfam" id="PF02785">
    <property type="entry name" value="Biotin_carb_C"/>
    <property type="match status" value="1"/>
</dbReference>
<keyword evidence="10" id="KW-0443">Lipid metabolism</keyword>
<comment type="function">
    <text evidence="1">This protein is a component of the acetyl coenzyme A carboxylase complex; first, biotin carboxylase catalyzes the carboxylation of the carrier protein and then the transcarboxylase transfers the carboxyl group to form malonyl-CoA.</text>
</comment>
<keyword evidence="5" id="KW-0444">Lipid biosynthesis</keyword>
<evidence type="ECO:0000256" key="8">
    <source>
        <dbReference type="ARBA" id="ARBA00022832"/>
    </source>
</evidence>
<dbReference type="PANTHER" id="PTHR18866">
    <property type="entry name" value="CARBOXYLASE:PYRUVATE/ACETYL-COA/PROPIONYL-COA CARBOXYLASE"/>
    <property type="match status" value="1"/>
</dbReference>
<name>A0A9X3WTZ9_9BACI</name>
<keyword evidence="10" id="KW-0275">Fatty acid biosynthesis</keyword>
<protein>
    <recommendedName>
        <fullName evidence="4">biotin carboxylase</fullName>
        <ecNumber evidence="4">6.3.4.14</ecNumber>
    </recommendedName>
</protein>
<evidence type="ECO:0000259" key="14">
    <source>
        <dbReference type="PROSITE" id="PS50975"/>
    </source>
</evidence>
<keyword evidence="6" id="KW-0436">Ligase</keyword>
<dbReference type="EC" id="6.3.4.14" evidence="4"/>
<evidence type="ECO:0000259" key="15">
    <source>
        <dbReference type="PROSITE" id="PS50979"/>
    </source>
</evidence>
<dbReference type="EMBL" id="JAMQKB010000024">
    <property type="protein sequence ID" value="MDC3425907.1"/>
    <property type="molecule type" value="Genomic_DNA"/>
</dbReference>